<keyword evidence="2" id="KW-0645">Protease</keyword>
<dbReference type="Gene3D" id="3.90.1310.10">
    <property type="entry name" value="Penicillin-binding protein 2a (Domain 2)"/>
    <property type="match status" value="1"/>
</dbReference>
<dbReference type="PANTHER" id="PTHR30627">
    <property type="entry name" value="PEPTIDOGLYCAN D,D-TRANSPEPTIDASE"/>
    <property type="match status" value="1"/>
</dbReference>
<dbReference type="InterPro" id="IPR050515">
    <property type="entry name" value="Beta-lactam/transpept"/>
</dbReference>
<gene>
    <name evidence="5" type="ORF">IAD18_03420</name>
</gene>
<sequence>MSRYRLIFVLIAAFALIIVGRLFRTTVVDAKEWNLKADSLLTIQNDLLPERGNILAADGSWLAVNVHFYEVRLDFRSTIFDEDEFRAALPALCDSLSVMKEGKTSKQWMDDFNRELAKPSEKRTRAFLIAQEMTDSEWNRLIKLPYFAKELKGHRKVSLSKTLREKRMKPYGKMAYRSIGNIVEHEDGSWHGSSGLEMALDSLLFGEYGKSKKEQFANGIRDWEEVAPVRGFDIKTTIDVRLQDIVENELYAICNETKPDWATAVLMEVSTGDIKAISNLSWNESSQDYVESVNNALLSWELGSVMKPISLMIALEDGYAEPSTVVELPVKNRYGKLQAVWDYAGARPITDDHYIGTYPTVVDVLAGSSNVGTAKIITKAFDKHPWEFRKRLEDIGFFDKLNIGLAGESKPVIQELGSPDKKFRNEWRINLSRCCYGYAVQIPPIHMLGLINAIANGGRFVRPRLVSEWYRNDSLYRSIPVDYVRERICSEETAKEIRAMMKDVVWSKKKKVPTAPLLQNNFVTLAGKTGSSRIFVPGKGYSTRLRLTFCGFFPYEKPQYSCIVVCNGTRTVRGPQYCSGKVVMNVALKMYARGMLGNKSDYRTEKDNSGEKAILTRMPSEQTDAIVKSLGLSGYERYKQRDTAEGTVPSVAGMGLREAVATLERAGLRVVEVKGAGHVVGQVPKAGSVIRKNEKATLQLSSDI</sequence>
<dbReference type="SUPFAM" id="SSF56601">
    <property type="entry name" value="beta-lactamase/transpeptidase-like"/>
    <property type="match status" value="1"/>
</dbReference>
<reference evidence="5" key="2">
    <citation type="journal article" date="2021" name="PeerJ">
        <title>Extensive microbial diversity within the chicken gut microbiome revealed by metagenomics and culture.</title>
        <authorList>
            <person name="Gilroy R."/>
            <person name="Ravi A."/>
            <person name="Getino M."/>
            <person name="Pursley I."/>
            <person name="Horton D.L."/>
            <person name="Alikhan N.F."/>
            <person name="Baker D."/>
            <person name="Gharbi K."/>
            <person name="Hall N."/>
            <person name="Watson M."/>
            <person name="Adriaenssens E.M."/>
            <person name="Foster-Nyarko E."/>
            <person name="Jarju S."/>
            <person name="Secka A."/>
            <person name="Antonio M."/>
            <person name="Oren A."/>
            <person name="Chaudhuri R.R."/>
            <person name="La Ragione R."/>
            <person name="Hildebrand F."/>
            <person name="Pallen M.J."/>
        </authorList>
    </citation>
    <scope>NUCLEOTIDE SEQUENCE</scope>
    <source>
        <strain evidence="5">17073</strain>
    </source>
</reference>
<keyword evidence="2" id="KW-0378">Hydrolase</keyword>
<dbReference type="GO" id="GO:0008658">
    <property type="term" value="F:penicillin binding"/>
    <property type="evidence" value="ECO:0007669"/>
    <property type="project" value="InterPro"/>
</dbReference>
<accession>A0A9D1ILB1</accession>
<dbReference type="InterPro" id="IPR005543">
    <property type="entry name" value="PASTA_dom"/>
</dbReference>
<protein>
    <submittedName>
        <fullName evidence="5">PASTA domain-containing protein</fullName>
    </submittedName>
</protein>
<dbReference type="GO" id="GO:0004180">
    <property type="term" value="F:carboxypeptidase activity"/>
    <property type="evidence" value="ECO:0007669"/>
    <property type="project" value="UniProtKB-KW"/>
</dbReference>
<comment type="subcellular location">
    <subcellularLocation>
        <location evidence="1">Membrane</location>
    </subcellularLocation>
</comment>
<dbReference type="PROSITE" id="PS51178">
    <property type="entry name" value="PASTA"/>
    <property type="match status" value="1"/>
</dbReference>
<dbReference type="GO" id="GO:0071555">
    <property type="term" value="P:cell wall organization"/>
    <property type="evidence" value="ECO:0007669"/>
    <property type="project" value="TreeGrafter"/>
</dbReference>
<dbReference type="InterPro" id="IPR005311">
    <property type="entry name" value="PBP_dimer"/>
</dbReference>
<dbReference type="SMART" id="SM00740">
    <property type="entry name" value="PASTA"/>
    <property type="match status" value="1"/>
</dbReference>
<dbReference type="Gene3D" id="3.40.710.10">
    <property type="entry name" value="DD-peptidase/beta-lactamase superfamily"/>
    <property type="match status" value="1"/>
</dbReference>
<dbReference type="Pfam" id="PF00905">
    <property type="entry name" value="Transpeptidase"/>
    <property type="match status" value="1"/>
</dbReference>
<evidence type="ECO:0000256" key="2">
    <source>
        <dbReference type="ARBA" id="ARBA00022645"/>
    </source>
</evidence>
<keyword evidence="3" id="KW-0472">Membrane</keyword>
<dbReference type="InterPro" id="IPR036138">
    <property type="entry name" value="PBP_dimer_sf"/>
</dbReference>
<comment type="caution">
    <text evidence="5">The sequence shown here is derived from an EMBL/GenBank/DDBJ whole genome shotgun (WGS) entry which is preliminary data.</text>
</comment>
<dbReference type="Gene3D" id="3.30.10.20">
    <property type="match status" value="1"/>
</dbReference>
<name>A0A9D1ILB1_9BACT</name>
<evidence type="ECO:0000313" key="5">
    <source>
        <dbReference type="EMBL" id="HIU38701.1"/>
    </source>
</evidence>
<dbReference type="SUPFAM" id="SSF54184">
    <property type="entry name" value="Penicillin-binding protein 2x (pbp-2x), c-terminal domain"/>
    <property type="match status" value="1"/>
</dbReference>
<proteinExistence type="predicted"/>
<dbReference type="Pfam" id="PF03793">
    <property type="entry name" value="PASTA"/>
    <property type="match status" value="1"/>
</dbReference>
<dbReference type="Gene3D" id="3.30.450.330">
    <property type="match status" value="1"/>
</dbReference>
<evidence type="ECO:0000256" key="1">
    <source>
        <dbReference type="ARBA" id="ARBA00004370"/>
    </source>
</evidence>
<dbReference type="Pfam" id="PF03717">
    <property type="entry name" value="PBP_dimer"/>
    <property type="match status" value="1"/>
</dbReference>
<dbReference type="EMBL" id="DVMS01000099">
    <property type="protein sequence ID" value="HIU38701.1"/>
    <property type="molecule type" value="Genomic_DNA"/>
</dbReference>
<dbReference type="InterPro" id="IPR012338">
    <property type="entry name" value="Beta-lactam/transpept-like"/>
</dbReference>
<reference evidence="5" key="1">
    <citation type="submission" date="2020-10" db="EMBL/GenBank/DDBJ databases">
        <authorList>
            <person name="Gilroy R."/>
        </authorList>
    </citation>
    <scope>NUCLEOTIDE SEQUENCE</scope>
    <source>
        <strain evidence="5">17073</strain>
    </source>
</reference>
<dbReference type="CDD" id="cd06577">
    <property type="entry name" value="PASTA_pknB"/>
    <property type="match status" value="1"/>
</dbReference>
<evidence type="ECO:0000313" key="6">
    <source>
        <dbReference type="Proteomes" id="UP000824076"/>
    </source>
</evidence>
<organism evidence="5 6">
    <name type="scientific">Candidatus Limisoma intestinavium</name>
    <dbReference type="NCBI Taxonomy" id="2840856"/>
    <lineage>
        <taxon>Bacteria</taxon>
        <taxon>Pseudomonadati</taxon>
        <taxon>Bacteroidota</taxon>
        <taxon>Bacteroidia</taxon>
        <taxon>Bacteroidales</taxon>
        <taxon>Candidatus Limisoma</taxon>
    </lineage>
</organism>
<dbReference type="PANTHER" id="PTHR30627:SF1">
    <property type="entry name" value="PEPTIDOGLYCAN D,D-TRANSPEPTIDASE FTSI"/>
    <property type="match status" value="1"/>
</dbReference>
<evidence type="ECO:0000259" key="4">
    <source>
        <dbReference type="PROSITE" id="PS51178"/>
    </source>
</evidence>
<dbReference type="Proteomes" id="UP000824076">
    <property type="component" value="Unassembled WGS sequence"/>
</dbReference>
<dbReference type="GO" id="GO:0005886">
    <property type="term" value="C:plasma membrane"/>
    <property type="evidence" value="ECO:0007669"/>
    <property type="project" value="TreeGrafter"/>
</dbReference>
<keyword evidence="2" id="KW-0121">Carboxypeptidase</keyword>
<dbReference type="InterPro" id="IPR001460">
    <property type="entry name" value="PCN-bd_Tpept"/>
</dbReference>
<dbReference type="SUPFAM" id="SSF56519">
    <property type="entry name" value="Penicillin binding protein dimerisation domain"/>
    <property type="match status" value="1"/>
</dbReference>
<feature type="domain" description="PASTA" evidence="4">
    <location>
        <begin position="642"/>
        <end position="702"/>
    </location>
</feature>
<evidence type="ECO:0000256" key="3">
    <source>
        <dbReference type="ARBA" id="ARBA00023136"/>
    </source>
</evidence>
<dbReference type="AlphaFoldDB" id="A0A9D1ILB1"/>